<evidence type="ECO:0000313" key="3">
    <source>
        <dbReference type="Proteomes" id="UP000726737"/>
    </source>
</evidence>
<dbReference type="EMBL" id="JAAAJA010001522">
    <property type="protein sequence ID" value="KAG0247218.1"/>
    <property type="molecule type" value="Genomic_DNA"/>
</dbReference>
<evidence type="ECO:0000313" key="2">
    <source>
        <dbReference type="EMBL" id="KAG0247218.1"/>
    </source>
</evidence>
<dbReference type="AlphaFoldDB" id="A0A9P6TUJ8"/>
<feature type="compositionally biased region" description="Polar residues" evidence="1">
    <location>
        <begin position="27"/>
        <end position="38"/>
    </location>
</feature>
<comment type="caution">
    <text evidence="2">The sequence shown here is derived from an EMBL/GenBank/DDBJ whole genome shotgun (WGS) entry which is preliminary data.</text>
</comment>
<feature type="compositionally biased region" description="Low complexity" evidence="1">
    <location>
        <begin position="108"/>
        <end position="127"/>
    </location>
</feature>
<keyword evidence="3" id="KW-1185">Reference proteome</keyword>
<protein>
    <submittedName>
        <fullName evidence="2">Uncharacterized protein</fullName>
    </submittedName>
</protein>
<feature type="compositionally biased region" description="Basic and acidic residues" evidence="1">
    <location>
        <begin position="178"/>
        <end position="205"/>
    </location>
</feature>
<sequence length="221" mass="24196">MSPSPLQNDLVETEEGEIVELEEQDSRVLSQSPSTSAPKSGAGGNGAKRRASSGIGALEDASDKEQEYQVKNSIHNRVSSPSSSSSNSPHDSNSPAKLRKIRHADPISASSLSLSTSTPVSSYSSPSEDLKAIHIGDASPHLDRDVEMVPASPARSTASSDHRSTTSSYRQDRRRSRSKDDDDTHRRQRRERSSDRHHSHSDRYSRSRRSPSPRYSSSSSR</sequence>
<reference evidence="2" key="1">
    <citation type="journal article" date="2020" name="Fungal Divers.">
        <title>Resolving the Mortierellaceae phylogeny through synthesis of multi-gene phylogenetics and phylogenomics.</title>
        <authorList>
            <person name="Vandepol N."/>
            <person name="Liber J."/>
            <person name="Desiro A."/>
            <person name="Na H."/>
            <person name="Kennedy M."/>
            <person name="Barry K."/>
            <person name="Grigoriev I.V."/>
            <person name="Miller A.N."/>
            <person name="O'Donnell K."/>
            <person name="Stajich J.E."/>
            <person name="Bonito G."/>
        </authorList>
    </citation>
    <scope>NUCLEOTIDE SEQUENCE</scope>
    <source>
        <strain evidence="2">KOD948</strain>
    </source>
</reference>
<feature type="compositionally biased region" description="Low complexity" evidence="1">
    <location>
        <begin position="212"/>
        <end position="221"/>
    </location>
</feature>
<feature type="compositionally biased region" description="Acidic residues" evidence="1">
    <location>
        <begin position="11"/>
        <end position="23"/>
    </location>
</feature>
<proteinExistence type="predicted"/>
<dbReference type="Proteomes" id="UP000726737">
    <property type="component" value="Unassembled WGS sequence"/>
</dbReference>
<gene>
    <name evidence="2" type="ORF">BG011_001851</name>
</gene>
<feature type="compositionally biased region" description="Low complexity" evidence="1">
    <location>
        <begin position="79"/>
        <end position="95"/>
    </location>
</feature>
<feature type="non-terminal residue" evidence="2">
    <location>
        <position position="221"/>
    </location>
</feature>
<name>A0A9P6TUJ8_9FUNG</name>
<evidence type="ECO:0000256" key="1">
    <source>
        <dbReference type="SAM" id="MobiDB-lite"/>
    </source>
</evidence>
<accession>A0A9P6TUJ8</accession>
<feature type="compositionally biased region" description="Polar residues" evidence="1">
    <location>
        <begin position="69"/>
        <end position="78"/>
    </location>
</feature>
<organism evidence="2 3">
    <name type="scientific">Mortierella polycephala</name>
    <dbReference type="NCBI Taxonomy" id="41804"/>
    <lineage>
        <taxon>Eukaryota</taxon>
        <taxon>Fungi</taxon>
        <taxon>Fungi incertae sedis</taxon>
        <taxon>Mucoromycota</taxon>
        <taxon>Mortierellomycotina</taxon>
        <taxon>Mortierellomycetes</taxon>
        <taxon>Mortierellales</taxon>
        <taxon>Mortierellaceae</taxon>
        <taxon>Mortierella</taxon>
    </lineage>
</organism>
<feature type="region of interest" description="Disordered" evidence="1">
    <location>
        <begin position="1"/>
        <end position="221"/>
    </location>
</feature>
<feature type="compositionally biased region" description="Basic and acidic residues" evidence="1">
    <location>
        <begin position="128"/>
        <end position="147"/>
    </location>
</feature>